<dbReference type="EMBL" id="MWDB01000054">
    <property type="protein sequence ID" value="OQB40191.1"/>
    <property type="molecule type" value="Genomic_DNA"/>
</dbReference>
<proteinExistence type="predicted"/>
<keyword evidence="1" id="KW-0051">Antiviral defense</keyword>
<dbReference type="InterPro" id="IPR021124">
    <property type="entry name" value="CRISPR-assoc_prot_Cas5"/>
</dbReference>
<gene>
    <name evidence="2" type="ORF">BWY04_01424</name>
</gene>
<dbReference type="AlphaFoldDB" id="A0A1V5ZJ35"/>
<evidence type="ECO:0000256" key="1">
    <source>
        <dbReference type="ARBA" id="ARBA00023118"/>
    </source>
</evidence>
<reference evidence="2" key="1">
    <citation type="submission" date="2017-02" db="EMBL/GenBank/DDBJ databases">
        <title>Delving into the versatile metabolic prowess of the omnipresent phylum Bacteroidetes.</title>
        <authorList>
            <person name="Nobu M.K."/>
            <person name="Mei R."/>
            <person name="Narihiro T."/>
            <person name="Kuroda K."/>
            <person name="Liu W.-T."/>
        </authorList>
    </citation>
    <scope>NUCLEOTIDE SEQUENCE</scope>
    <source>
        <strain evidence="2">ADurb.Bin160</strain>
    </source>
</reference>
<dbReference type="Proteomes" id="UP000485621">
    <property type="component" value="Unassembled WGS sequence"/>
</dbReference>
<dbReference type="NCBIfam" id="TIGR02593">
    <property type="entry name" value="CRISPR_cas5"/>
    <property type="match status" value="1"/>
</dbReference>
<dbReference type="GO" id="GO:0051607">
    <property type="term" value="P:defense response to virus"/>
    <property type="evidence" value="ECO:0007669"/>
    <property type="project" value="UniProtKB-KW"/>
</dbReference>
<comment type="caution">
    <text evidence="2">The sequence shown here is derived from an EMBL/GenBank/DDBJ whole genome shotgun (WGS) entry which is preliminary data.</text>
</comment>
<name>A0A1V5ZJ35_9BACT</name>
<organism evidence="2">
    <name type="scientific">candidate division CPR1 bacterium ADurb.Bin160</name>
    <dbReference type="NCBI Taxonomy" id="1852826"/>
    <lineage>
        <taxon>Bacteria</taxon>
        <taxon>candidate division CPR1</taxon>
    </lineage>
</organism>
<protein>
    <submittedName>
        <fullName evidence="2">CRISPR-associated protein (Cas_Cas5)</fullName>
    </submittedName>
</protein>
<accession>A0A1V5ZJ35</accession>
<dbReference type="Pfam" id="PF09704">
    <property type="entry name" value="Cas_Cas5d"/>
    <property type="match status" value="1"/>
</dbReference>
<dbReference type="GO" id="GO:0043571">
    <property type="term" value="P:maintenance of CRISPR repeat elements"/>
    <property type="evidence" value="ECO:0007669"/>
    <property type="project" value="InterPro"/>
</dbReference>
<evidence type="ECO:0000313" key="2">
    <source>
        <dbReference type="EMBL" id="OQB40191.1"/>
    </source>
</evidence>
<dbReference type="InterPro" id="IPR013422">
    <property type="entry name" value="CRISPR-assoc_prot_Cas5_N"/>
</dbReference>
<sequence length="232" mass="26959">MKALLLNLYQNLCNYRREGSYGYIQTYPLPTPSMIRGMVHSVLHLTEYKPLEISIQGESDGVVTNIQRVYKFDRDPKSRPDNPYQVLVRESKKTATHGISFVDQHINMRLIIHIRFNEEGLLEELFKGIQQQIIIIGRNEDIARVDEVKLVKLFEPNTRHVITKLPMYVLPNILIDYAGTTLTLPFWYENVSSFEENRVFHSINVNYVGKGTSLRKNEILTDEDENIICMLS</sequence>